<dbReference type="InterPro" id="IPR016024">
    <property type="entry name" value="ARM-type_fold"/>
</dbReference>
<dbReference type="EMBL" id="CAKOGP040001781">
    <property type="protein sequence ID" value="CAJ1951126.1"/>
    <property type="molecule type" value="Genomic_DNA"/>
</dbReference>
<name>A0AAD2FSE3_9STRA</name>
<keyword evidence="3" id="KW-1185">Reference proteome</keyword>
<feature type="region of interest" description="Disordered" evidence="1">
    <location>
        <begin position="414"/>
        <end position="433"/>
    </location>
</feature>
<accession>A0AAD2FSE3</accession>
<evidence type="ECO:0000313" key="3">
    <source>
        <dbReference type="Proteomes" id="UP001295423"/>
    </source>
</evidence>
<gene>
    <name evidence="2" type="ORF">CYCCA115_LOCUS12917</name>
</gene>
<feature type="compositionally biased region" description="Polar residues" evidence="1">
    <location>
        <begin position="414"/>
        <end position="424"/>
    </location>
</feature>
<evidence type="ECO:0000256" key="1">
    <source>
        <dbReference type="SAM" id="MobiDB-lite"/>
    </source>
</evidence>
<sequence length="542" mass="59369">MRTSASPIMKNHSSVVKLPSFVIFFQVTSFLFCSTVLVQASPTIRYLHGRLELEKSSSGLLETHSSSTVSEAWKHCQHSENCVSFGFQATARYPGANVTVAYYSVADWHIPSHLVESEPFFVPDDTWHLYVNTTREQAMVATEVQQTLAKLKALDVHGIYEDKAESLEKSSSGRLRSRVASSDTDASASAYNKRVRLLKAQEKAGWLLGLFGIAKYKALRLALIPTLTRPLIQIASDNDEMDEIRTIALEIILALTDSYETPVILQGEYNLLAYLQAIIQPPNSHGQNRHQKATITWGIVNSMALDLISNMALHGTKSNPFVIPNGLWDLLQQISQAESGSAIGLQASLALIHLWGTGMMKGVSIDSLPKSTLLSLLELLEATIDGDPVYGYDWDLMPGPLSAIQLLVTNGATGRSDPTAQSSDVESKQSENSDTASMVDILLNAGLVEQLTRILDSTESSLPSALTTLATLEILQCLRILSRKAEIMVALVAATSIDATRRRLQEYETVQEVAQSLAKEVASHKLHQGGGWMMDEDDGQEL</sequence>
<dbReference type="SUPFAM" id="SSF48371">
    <property type="entry name" value="ARM repeat"/>
    <property type="match status" value="1"/>
</dbReference>
<dbReference type="AlphaFoldDB" id="A0AAD2FSE3"/>
<protein>
    <submittedName>
        <fullName evidence="2">Uncharacterized protein</fullName>
    </submittedName>
</protein>
<comment type="caution">
    <text evidence="2">The sequence shown here is derived from an EMBL/GenBank/DDBJ whole genome shotgun (WGS) entry which is preliminary data.</text>
</comment>
<organism evidence="2 3">
    <name type="scientific">Cylindrotheca closterium</name>
    <dbReference type="NCBI Taxonomy" id="2856"/>
    <lineage>
        <taxon>Eukaryota</taxon>
        <taxon>Sar</taxon>
        <taxon>Stramenopiles</taxon>
        <taxon>Ochrophyta</taxon>
        <taxon>Bacillariophyta</taxon>
        <taxon>Bacillariophyceae</taxon>
        <taxon>Bacillariophycidae</taxon>
        <taxon>Bacillariales</taxon>
        <taxon>Bacillariaceae</taxon>
        <taxon>Cylindrotheca</taxon>
    </lineage>
</organism>
<reference evidence="2" key="1">
    <citation type="submission" date="2023-08" db="EMBL/GenBank/DDBJ databases">
        <authorList>
            <person name="Audoor S."/>
            <person name="Bilcke G."/>
        </authorList>
    </citation>
    <scope>NUCLEOTIDE SEQUENCE</scope>
</reference>
<proteinExistence type="predicted"/>
<evidence type="ECO:0000313" key="2">
    <source>
        <dbReference type="EMBL" id="CAJ1951126.1"/>
    </source>
</evidence>
<dbReference type="Proteomes" id="UP001295423">
    <property type="component" value="Unassembled WGS sequence"/>
</dbReference>